<reference evidence="1" key="1">
    <citation type="submission" date="2021-01" db="EMBL/GenBank/DDBJ databases">
        <title>Genome public.</title>
        <authorList>
            <person name="Liu C."/>
            <person name="Sun Q."/>
        </authorList>
    </citation>
    <scope>NUCLEOTIDE SEQUENCE</scope>
    <source>
        <strain evidence="1">M6</strain>
    </source>
</reference>
<dbReference type="RefSeq" id="WP_201427439.1">
    <property type="nucleotide sequence ID" value="NZ_JAEQMG010000066.1"/>
</dbReference>
<accession>A0A934U2Y2</accession>
<name>A0A934U2Y2_9FIRM</name>
<protein>
    <submittedName>
        <fullName evidence="1">Uncharacterized protein</fullName>
    </submittedName>
</protein>
<organism evidence="1 2">
    <name type="scientific">Ruminococcus difficilis</name>
    <dbReference type="NCBI Taxonomy" id="2763069"/>
    <lineage>
        <taxon>Bacteria</taxon>
        <taxon>Bacillati</taxon>
        <taxon>Bacillota</taxon>
        <taxon>Clostridia</taxon>
        <taxon>Eubacteriales</taxon>
        <taxon>Oscillospiraceae</taxon>
        <taxon>Ruminococcus</taxon>
    </lineage>
</organism>
<gene>
    <name evidence="1" type="ORF">JKK62_07750</name>
</gene>
<keyword evidence="2" id="KW-1185">Reference proteome</keyword>
<dbReference type="AlphaFoldDB" id="A0A934U2Y2"/>
<dbReference type="EMBL" id="JAEQMG010000066">
    <property type="protein sequence ID" value="MBK6088544.1"/>
    <property type="molecule type" value="Genomic_DNA"/>
</dbReference>
<evidence type="ECO:0000313" key="2">
    <source>
        <dbReference type="Proteomes" id="UP000633365"/>
    </source>
</evidence>
<sequence length="107" mass="11489">MAMLVDNQKIVEAHDAIMNASKDFASKGAAFIADLNKELSTFEGETKDVLVELKIGMPGSETEGTLAFFVEKQIPQLIEGLGKLLEGNRDTIDQGDHGLAEAIRGGK</sequence>
<comment type="caution">
    <text evidence="1">The sequence shown here is derived from an EMBL/GenBank/DDBJ whole genome shotgun (WGS) entry which is preliminary data.</text>
</comment>
<evidence type="ECO:0000313" key="1">
    <source>
        <dbReference type="EMBL" id="MBK6088544.1"/>
    </source>
</evidence>
<dbReference type="Proteomes" id="UP000633365">
    <property type="component" value="Unassembled WGS sequence"/>
</dbReference>
<proteinExistence type="predicted"/>